<accession>A0A7U4DMY2</accession>
<reference evidence="2 3" key="1">
    <citation type="journal article" date="2011" name="Stand. Genomic Sci.">
        <title>Complete genome sequence of Desulfobulbus propionicus type strain (1pr3).</title>
        <authorList>
            <person name="Pagani I."/>
            <person name="Lapidus A."/>
            <person name="Nolan M."/>
            <person name="Lucas S."/>
            <person name="Hammon N."/>
            <person name="Deshpande S."/>
            <person name="Cheng J.F."/>
            <person name="Chertkov O."/>
            <person name="Davenport K."/>
            <person name="Tapia R."/>
            <person name="Han C."/>
            <person name="Goodwin L."/>
            <person name="Pitluck S."/>
            <person name="Liolios K."/>
            <person name="Mavromatis K."/>
            <person name="Ivanova N."/>
            <person name="Mikhailova N."/>
            <person name="Pati A."/>
            <person name="Chen A."/>
            <person name="Palaniappan K."/>
            <person name="Land M."/>
            <person name="Hauser L."/>
            <person name="Chang Y.J."/>
            <person name="Jeffries C.D."/>
            <person name="Detter J.C."/>
            <person name="Brambilla E."/>
            <person name="Kannan K.P."/>
            <person name="Djao O.D."/>
            <person name="Rohde M."/>
            <person name="Pukall R."/>
            <person name="Spring S."/>
            <person name="Goker M."/>
            <person name="Sikorski J."/>
            <person name="Woyke T."/>
            <person name="Bristow J."/>
            <person name="Eisen J.A."/>
            <person name="Markowitz V."/>
            <person name="Hugenholtz P."/>
            <person name="Kyrpides N.C."/>
            <person name="Klenk H.P."/>
        </authorList>
    </citation>
    <scope>NUCLEOTIDE SEQUENCE [LARGE SCALE GENOMIC DNA]</scope>
    <source>
        <strain evidence="3">ATCC 33891 / DSM 2032 / 1pr3</strain>
    </source>
</reference>
<evidence type="ECO:0000313" key="2">
    <source>
        <dbReference type="EMBL" id="ADW16362.1"/>
    </source>
</evidence>
<feature type="compositionally biased region" description="Polar residues" evidence="1">
    <location>
        <begin position="62"/>
        <end position="75"/>
    </location>
</feature>
<proteinExistence type="predicted"/>
<gene>
    <name evidence="2" type="ordered locus">Despr_0173</name>
</gene>
<dbReference type="Proteomes" id="UP000006365">
    <property type="component" value="Chromosome"/>
</dbReference>
<evidence type="ECO:0000256" key="1">
    <source>
        <dbReference type="SAM" id="MobiDB-lite"/>
    </source>
</evidence>
<dbReference type="AlphaFoldDB" id="A0A7U4DMY2"/>
<feature type="region of interest" description="Disordered" evidence="1">
    <location>
        <begin position="52"/>
        <end position="102"/>
    </location>
</feature>
<dbReference type="KEGG" id="dpr:Despr_0173"/>
<name>A0A7U4DMY2_DESPD</name>
<dbReference type="EMBL" id="CP002364">
    <property type="protein sequence ID" value="ADW16362.1"/>
    <property type="molecule type" value="Genomic_DNA"/>
</dbReference>
<protein>
    <submittedName>
        <fullName evidence="2">Uncharacterized protein</fullName>
    </submittedName>
</protein>
<sequence length="166" mass="19127">MASNNVRDGKTMKPFRCKHCHLCLPTNPHVKNQQYCGRTECQRARKNAWQRNKMATDPDYVDNQQRARQSWQKNNPDYWRTYRQKRQKPPPAASAPKPVKMDASRQVCDDFSGKYLLLPVGSNGHAKMDALLVKIIKVIRCYAHAKKDSIARRPGSSYRNQESGVP</sequence>
<organism evidence="2 3">
    <name type="scientific">Desulfobulbus propionicus (strain ATCC 33891 / DSM 2032 / VKM B-1956 / 1pr3)</name>
    <dbReference type="NCBI Taxonomy" id="577650"/>
    <lineage>
        <taxon>Bacteria</taxon>
        <taxon>Pseudomonadati</taxon>
        <taxon>Thermodesulfobacteriota</taxon>
        <taxon>Desulfobulbia</taxon>
        <taxon>Desulfobulbales</taxon>
        <taxon>Desulfobulbaceae</taxon>
        <taxon>Desulfobulbus</taxon>
    </lineage>
</organism>
<keyword evidence="3" id="KW-1185">Reference proteome</keyword>
<evidence type="ECO:0000313" key="3">
    <source>
        <dbReference type="Proteomes" id="UP000006365"/>
    </source>
</evidence>